<feature type="chain" id="PRO_5003629197" evidence="2">
    <location>
        <begin position="32"/>
        <end position="312"/>
    </location>
</feature>
<feature type="signal peptide" evidence="2">
    <location>
        <begin position="1"/>
        <end position="31"/>
    </location>
</feature>
<dbReference type="STRING" id="983917.RGE_25830"/>
<gene>
    <name evidence="3" type="ordered locus">RGE_25830</name>
</gene>
<evidence type="ECO:0000256" key="2">
    <source>
        <dbReference type="SAM" id="SignalP"/>
    </source>
</evidence>
<keyword evidence="4" id="KW-1185">Reference proteome</keyword>
<dbReference type="Proteomes" id="UP000007883">
    <property type="component" value="Chromosome"/>
</dbReference>
<evidence type="ECO:0000313" key="4">
    <source>
        <dbReference type="Proteomes" id="UP000007883"/>
    </source>
</evidence>
<evidence type="ECO:0000256" key="1">
    <source>
        <dbReference type="SAM" id="MobiDB-lite"/>
    </source>
</evidence>
<dbReference type="RefSeq" id="WP_014428784.1">
    <property type="nucleotide sequence ID" value="NC_017075.1"/>
</dbReference>
<sequence>MSKIFHRTRCQLYRAFIIFLAQLYASFGASAQTDDDRFGWLDRPWELQYVVYVTERWGRSVRVAKELTETNAPDDLELYWKTLFEPVSFHQSRHKWASPGEGLTVVLIEFERDGKVKTPHHFDRPLYGRIDKRLYVRLSPGDYATQPRFSLGEWFMGLGDISTHWAPGLCNSKQMPSPFARTYSGYLYGPAYSPSWGTASFGCREWAYQLGDPGRPYIDITSYFPKNADPGGSGTYVFSTMGWARFNDDRKPIIGRHEDDWFCLHDCPGGDKPGLIPDIKAWAAKNGWPVPKPPTRIPVFPDPPAKPGRYPQ</sequence>
<dbReference type="AlphaFoldDB" id="I0HSD5"/>
<protein>
    <submittedName>
        <fullName evidence="3">Uncharacterized protein</fullName>
    </submittedName>
</protein>
<feature type="region of interest" description="Disordered" evidence="1">
    <location>
        <begin position="293"/>
        <end position="312"/>
    </location>
</feature>
<dbReference type="EMBL" id="AP012320">
    <property type="protein sequence ID" value="BAL95922.1"/>
    <property type="molecule type" value="Genomic_DNA"/>
</dbReference>
<organism evidence="3 4">
    <name type="scientific">Rubrivivax gelatinosus (strain NBRC 100245 / IL144)</name>
    <dbReference type="NCBI Taxonomy" id="983917"/>
    <lineage>
        <taxon>Bacteria</taxon>
        <taxon>Pseudomonadati</taxon>
        <taxon>Pseudomonadota</taxon>
        <taxon>Betaproteobacteria</taxon>
        <taxon>Burkholderiales</taxon>
        <taxon>Sphaerotilaceae</taxon>
        <taxon>Rubrivivax</taxon>
    </lineage>
</organism>
<evidence type="ECO:0000313" key="3">
    <source>
        <dbReference type="EMBL" id="BAL95922.1"/>
    </source>
</evidence>
<proteinExistence type="predicted"/>
<name>I0HSD5_RUBGI</name>
<accession>I0HSD5</accession>
<reference evidence="3 4" key="1">
    <citation type="journal article" date="2012" name="J. Bacteriol.">
        <title>Complete genome sequence of phototrophic betaproteobacterium Rubrivivax gelatinosus IL144.</title>
        <authorList>
            <person name="Nagashima S."/>
            <person name="Kamimura A."/>
            <person name="Shimizu T."/>
            <person name="Nakamura-isaki S."/>
            <person name="Aono E."/>
            <person name="Sakamoto K."/>
            <person name="Ichikawa N."/>
            <person name="Nakazawa H."/>
            <person name="Sekine M."/>
            <person name="Yamazaki S."/>
            <person name="Fujita N."/>
            <person name="Shimada K."/>
            <person name="Hanada S."/>
            <person name="Nagashima K.V.P."/>
        </authorList>
    </citation>
    <scope>NUCLEOTIDE SEQUENCE [LARGE SCALE GENOMIC DNA]</scope>
    <source>
        <strain evidence="4">NBRC 100245 / IL144</strain>
    </source>
</reference>
<dbReference type="KEGG" id="rge:RGE_25830"/>
<feature type="compositionally biased region" description="Pro residues" evidence="1">
    <location>
        <begin position="293"/>
        <end position="306"/>
    </location>
</feature>
<dbReference type="HOGENOM" id="CLU_891055_0_0_4"/>
<keyword evidence="2" id="KW-0732">Signal</keyword>